<dbReference type="GeneID" id="94827971"/>
<protein>
    <submittedName>
        <fullName evidence="1">Uncharacterized protein</fullName>
    </submittedName>
</protein>
<dbReference type="EMBL" id="MLAK01000827">
    <property type="protein sequence ID" value="OHT03470.1"/>
    <property type="molecule type" value="Genomic_DNA"/>
</dbReference>
<name>A0A1J4K140_9EUKA</name>
<organism evidence="1 2">
    <name type="scientific">Tritrichomonas foetus</name>
    <dbReference type="NCBI Taxonomy" id="1144522"/>
    <lineage>
        <taxon>Eukaryota</taxon>
        <taxon>Metamonada</taxon>
        <taxon>Parabasalia</taxon>
        <taxon>Tritrichomonadida</taxon>
        <taxon>Tritrichomonadidae</taxon>
        <taxon>Tritrichomonas</taxon>
    </lineage>
</organism>
<proteinExistence type="predicted"/>
<evidence type="ECO:0000313" key="2">
    <source>
        <dbReference type="Proteomes" id="UP000179807"/>
    </source>
</evidence>
<keyword evidence="2" id="KW-1185">Reference proteome</keyword>
<comment type="caution">
    <text evidence="1">The sequence shown here is derived from an EMBL/GenBank/DDBJ whole genome shotgun (WGS) entry which is preliminary data.</text>
</comment>
<evidence type="ECO:0000313" key="1">
    <source>
        <dbReference type="EMBL" id="OHT03470.1"/>
    </source>
</evidence>
<dbReference type="AlphaFoldDB" id="A0A1J4K140"/>
<dbReference type="Proteomes" id="UP000179807">
    <property type="component" value="Unassembled WGS sequence"/>
</dbReference>
<sequence length="584" mass="67831">MSDDYYDDISIQDIDFFAALKEVESQFSNKKVANKLFKSILNHEKISDQKFKDKEMNKEYQTLKNYVAHVLKPRKAPANTKEIIYSNYIQTFKKNSKPEIFQQFLFFVQLYSIGKIGHQIFINLVLNLFPDENLQELPQIKSLPSFMACFNQPSLTCVGIRKGSKYNDICAEILIGLTSASQNDPVKLEVVSKCMQSLAMGLIDRDTAKFWLSKYFHPNLYSKLDELTEFEQLMPSRFQPDLIPNIEIDHRRETVTQLFINQEILKYSMKSINPVVLEIIESKLQIIYNIFEKVRQREKVMPNTLIPFFGNSSSKISQLIIKGKSNKELNLLSDKYDEYRRAAFSFLTQYLKSTNIQNPDYRYIYNNYLRTLNFVGFYTIPGVKTINFKSPHHCFVATAFVNEFIKVYFGEETSEKLLSTFEKIMPLFDTRPKAKFYKALTVDQTAVLLYLYEISKLILESGDVNDIQVILSNENEDNDDKQSIPYFDMNENHHDFAQLVCSIPSRMKNKEEMPQIVTMACPLLHVDLPLTKLCRHLNKSFMKKEELNSSITMMKTSGLVILIKDKFEGEDATITLSVIPSIMK</sequence>
<dbReference type="VEuPathDB" id="TrichDB:TRFO_06733"/>
<reference evidence="1" key="1">
    <citation type="submission" date="2016-10" db="EMBL/GenBank/DDBJ databases">
        <authorList>
            <person name="Benchimol M."/>
            <person name="Almeida L.G."/>
            <person name="Vasconcelos A.T."/>
            <person name="Perreira-Neves A."/>
            <person name="Rosa I.A."/>
            <person name="Tasca T."/>
            <person name="Bogo M.R."/>
            <person name="de Souza W."/>
        </authorList>
    </citation>
    <scope>NUCLEOTIDE SEQUENCE [LARGE SCALE GENOMIC DNA]</scope>
    <source>
        <strain evidence="1">K</strain>
    </source>
</reference>
<gene>
    <name evidence="1" type="ORF">TRFO_06733</name>
</gene>
<accession>A0A1J4K140</accession>
<dbReference type="RefSeq" id="XP_068356606.1">
    <property type="nucleotide sequence ID" value="XM_068493267.1"/>
</dbReference>